<comment type="subcellular location">
    <subcellularLocation>
        <location evidence="3">Endosome</location>
        <location evidence="3">Multivesicular body membrane</location>
        <topology evidence="3">Single-pass type II membrane protein</topology>
    </subcellularLocation>
    <subcellularLocation>
        <location evidence="2">Prevacuolar compartment membrane</location>
        <topology evidence="2">Single-pass type II membrane protein</topology>
    </subcellularLocation>
</comment>
<dbReference type="PANTHER" id="PTHR47175">
    <property type="entry name" value="LIPASE ATG15-RELATED"/>
    <property type="match status" value="1"/>
</dbReference>
<dbReference type="GO" id="GO:0004806">
    <property type="term" value="F:triacylglycerol lipase activity"/>
    <property type="evidence" value="ECO:0007669"/>
    <property type="project" value="UniProtKB-EC"/>
</dbReference>
<dbReference type="GO" id="GO:0034496">
    <property type="term" value="P:multivesicular body membrane disassembly"/>
    <property type="evidence" value="ECO:0007669"/>
    <property type="project" value="TreeGrafter"/>
</dbReference>
<evidence type="ECO:0000313" key="22">
    <source>
        <dbReference type="EMBL" id="KAJ3089382.1"/>
    </source>
</evidence>
<evidence type="ECO:0000256" key="9">
    <source>
        <dbReference type="ARBA" id="ARBA00022801"/>
    </source>
</evidence>
<evidence type="ECO:0000256" key="15">
    <source>
        <dbReference type="ARBA" id="ARBA00023136"/>
    </source>
</evidence>
<evidence type="ECO:0000259" key="20">
    <source>
        <dbReference type="Pfam" id="PF01764"/>
    </source>
</evidence>
<feature type="non-terminal residue" evidence="22">
    <location>
        <position position="732"/>
    </location>
</feature>
<name>A0AAD5X836_9FUNG</name>
<dbReference type="GO" id="GO:0004620">
    <property type="term" value="F:phospholipase activity"/>
    <property type="evidence" value="ECO:0007669"/>
    <property type="project" value="TreeGrafter"/>
</dbReference>
<dbReference type="InterPro" id="IPR002921">
    <property type="entry name" value="Fungal_lipase-type"/>
</dbReference>
<protein>
    <recommendedName>
        <fullName evidence="6">triacylglycerol lipase</fullName>
        <ecNumber evidence="6">3.1.1.3</ecNumber>
    </recommendedName>
    <alternativeName>
        <fullName evidence="18">Autophagy-related protein 15</fullName>
    </alternativeName>
</protein>
<keyword evidence="10" id="KW-0442">Lipid degradation</keyword>
<feature type="domain" description="Retrovirus-related Pol polyprotein from transposon TNT 1-94-like beta-barrel" evidence="21">
    <location>
        <begin position="15"/>
        <end position="96"/>
    </location>
</feature>
<sequence length="732" mass="80261">MASTTTTPITRKPLWYYDTRASIHISGDQKCFHTLVPLLGDKQTKIGLAGGSVTYTTGKETVILKANGKIVLLENMHYLPNAPVSLFSSPKVDKSGHSVLISKGVAAIQRQGTGETIAVAKQPENRSSYVLECDYTSMSENAYSSTNPPSQHYAQHSMNYLPQKCQTAPKLLCEGAQPSRMSRIQENSMTVDHSAISLDMTIVEMEITSVSIQQPIVFTPLPQSAFTSNSPTQSLILPLCFYGMKQKQFLSIMKSVVLFALSTASTMLAQNEYILSRSSNQNVQHQASFSLRLTSVFHAGVVSEMQSSVSASASSDPILTSKREAWSQSIFQNLPYPTSSSKTKARLADPSLTFLKVLDLDNDDSFLADSQIFTVDAVTGSIPRWSGWDEAEDFEIFDRDMLLPNVSDSNTVRTLAQMTSNSYAEPGGSGWVDLPPYNLSDRFGWQSDGIRGYVFSNDAKDLLVIALKGTSLTVPIVGGGPTAPRDKFNDNIMFSCCCGKVSSSWTPVCECADSATSSCDMSCMNTATSFSNSYYNLANTIYMAVNLWYPSSSKNIWLTGHSLGGSLASLVGLTHDLPVFAYEAPGDFMYAMRIGLIPDLQPTTKSNSNKPQQQPQKRKQQDPAIMEDIASSILPTYSAAPLFIRNYTSFLETLEIYHIGNLKDPIYMGECVTSGNLCWIVGYALESKCHSGKKCLYDNLGADLDVRYHSIDKVIAEYMPVNHTVPECHVFG</sequence>
<accession>A0AAD5X836</accession>
<gene>
    <name evidence="22" type="primary">ATG15_2</name>
    <name evidence="22" type="ORF">HK100_007762</name>
</gene>
<dbReference type="GO" id="GO:0032585">
    <property type="term" value="C:multivesicular body membrane"/>
    <property type="evidence" value="ECO:0007669"/>
    <property type="project" value="UniProtKB-SubCell"/>
</dbReference>
<comment type="subunit">
    <text evidence="5">Binds to both phosphatidylinositol (PI) and phosphatidylinositol 3,5-bisphosphate (PIP2).</text>
</comment>
<dbReference type="Gene3D" id="3.40.50.1820">
    <property type="entry name" value="alpha/beta hydrolase"/>
    <property type="match status" value="1"/>
</dbReference>
<keyword evidence="11" id="KW-0735">Signal-anchor</keyword>
<dbReference type="GO" id="GO:0005775">
    <property type="term" value="C:vacuolar lumen"/>
    <property type="evidence" value="ECO:0007669"/>
    <property type="project" value="TreeGrafter"/>
</dbReference>
<feature type="domain" description="Fungal lipase-type" evidence="20">
    <location>
        <begin position="525"/>
        <end position="573"/>
    </location>
</feature>
<evidence type="ECO:0000256" key="8">
    <source>
        <dbReference type="ARBA" id="ARBA00022753"/>
    </source>
</evidence>
<keyword evidence="7" id="KW-0812">Transmembrane</keyword>
<dbReference type="GO" id="GO:0046461">
    <property type="term" value="P:neutral lipid catabolic process"/>
    <property type="evidence" value="ECO:0007669"/>
    <property type="project" value="TreeGrafter"/>
</dbReference>
<keyword evidence="14" id="KW-0443">Lipid metabolism</keyword>
<evidence type="ECO:0000256" key="12">
    <source>
        <dbReference type="ARBA" id="ARBA00022989"/>
    </source>
</evidence>
<dbReference type="Pfam" id="PF01764">
    <property type="entry name" value="Lipase_3"/>
    <property type="match status" value="1"/>
</dbReference>
<comment type="similarity">
    <text evidence="4">Belongs to the AB hydrolase superfamily. Lipase family.</text>
</comment>
<dbReference type="EMBL" id="JADGJH010003689">
    <property type="protein sequence ID" value="KAJ3089382.1"/>
    <property type="molecule type" value="Genomic_DNA"/>
</dbReference>
<dbReference type="InterPro" id="IPR029058">
    <property type="entry name" value="AB_hydrolase_fold"/>
</dbReference>
<reference evidence="22" key="1">
    <citation type="submission" date="2020-05" db="EMBL/GenBank/DDBJ databases">
        <title>Phylogenomic resolution of chytrid fungi.</title>
        <authorList>
            <person name="Stajich J.E."/>
            <person name="Amses K."/>
            <person name="Simmons R."/>
            <person name="Seto K."/>
            <person name="Myers J."/>
            <person name="Bonds A."/>
            <person name="Quandt C.A."/>
            <person name="Barry K."/>
            <person name="Liu P."/>
            <person name="Grigoriev I."/>
            <person name="Longcore J.E."/>
            <person name="James T.Y."/>
        </authorList>
    </citation>
    <scope>NUCLEOTIDE SEQUENCE</scope>
    <source>
        <strain evidence="22">JEL0513</strain>
    </source>
</reference>
<dbReference type="EC" id="3.1.1.3" evidence="6"/>
<dbReference type="Pfam" id="PF22936">
    <property type="entry name" value="Pol_BBD"/>
    <property type="match status" value="1"/>
</dbReference>
<evidence type="ECO:0000256" key="7">
    <source>
        <dbReference type="ARBA" id="ARBA00022692"/>
    </source>
</evidence>
<keyword evidence="23" id="KW-1185">Reference proteome</keyword>
<feature type="compositionally biased region" description="Low complexity" evidence="19">
    <location>
        <begin position="605"/>
        <end position="615"/>
    </location>
</feature>
<dbReference type="InterPro" id="IPR050805">
    <property type="entry name" value="ATG15_Lipase"/>
</dbReference>
<dbReference type="SUPFAM" id="SSF53474">
    <property type="entry name" value="alpha/beta-Hydrolases"/>
    <property type="match status" value="1"/>
</dbReference>
<feature type="region of interest" description="Disordered" evidence="19">
    <location>
        <begin position="602"/>
        <end position="623"/>
    </location>
</feature>
<organism evidence="22 23">
    <name type="scientific">Physocladia obscura</name>
    <dbReference type="NCBI Taxonomy" id="109957"/>
    <lineage>
        <taxon>Eukaryota</taxon>
        <taxon>Fungi</taxon>
        <taxon>Fungi incertae sedis</taxon>
        <taxon>Chytridiomycota</taxon>
        <taxon>Chytridiomycota incertae sedis</taxon>
        <taxon>Chytridiomycetes</taxon>
        <taxon>Chytridiales</taxon>
        <taxon>Chytriomycetaceae</taxon>
        <taxon>Physocladia</taxon>
    </lineage>
</organism>
<dbReference type="AlphaFoldDB" id="A0AAD5X836"/>
<dbReference type="PANTHER" id="PTHR47175:SF2">
    <property type="entry name" value="LIPASE ATG15-RELATED"/>
    <property type="match status" value="1"/>
</dbReference>
<evidence type="ECO:0000256" key="6">
    <source>
        <dbReference type="ARBA" id="ARBA00013279"/>
    </source>
</evidence>
<keyword evidence="16" id="KW-0325">Glycoprotein</keyword>
<comment type="caution">
    <text evidence="22">The sequence shown here is derived from an EMBL/GenBank/DDBJ whole genome shotgun (WGS) entry which is preliminary data.</text>
</comment>
<comment type="function">
    <text evidence="17">Lipase which is essential for lysis of subvacuolar cytoplasm to vacuole targeted bodies and intravacuolar autophagic bodies. Involved in the lysis of intravacuolar multivesicular body (MVB) vesicles. The intravacuolar membrane disintegration by ATG15 is critical to life span extension.</text>
</comment>
<evidence type="ECO:0000256" key="19">
    <source>
        <dbReference type="SAM" id="MobiDB-lite"/>
    </source>
</evidence>
<evidence type="ECO:0000256" key="14">
    <source>
        <dbReference type="ARBA" id="ARBA00023098"/>
    </source>
</evidence>
<dbReference type="Proteomes" id="UP001211907">
    <property type="component" value="Unassembled WGS sequence"/>
</dbReference>
<dbReference type="GO" id="GO:0034727">
    <property type="term" value="P:piecemeal microautophagy of the nucleus"/>
    <property type="evidence" value="ECO:0007669"/>
    <property type="project" value="TreeGrafter"/>
</dbReference>
<keyword evidence="13" id="KW-0072">Autophagy</keyword>
<evidence type="ECO:0000256" key="10">
    <source>
        <dbReference type="ARBA" id="ARBA00022963"/>
    </source>
</evidence>
<evidence type="ECO:0000259" key="21">
    <source>
        <dbReference type="Pfam" id="PF22936"/>
    </source>
</evidence>
<evidence type="ECO:0000256" key="3">
    <source>
        <dbReference type="ARBA" id="ARBA00004343"/>
    </source>
</evidence>
<dbReference type="GO" id="GO:0006660">
    <property type="term" value="P:phosphatidylserine catabolic process"/>
    <property type="evidence" value="ECO:0007669"/>
    <property type="project" value="TreeGrafter"/>
</dbReference>
<evidence type="ECO:0000256" key="2">
    <source>
        <dbReference type="ARBA" id="ARBA00004270"/>
    </source>
</evidence>
<proteinExistence type="inferred from homology"/>
<keyword evidence="9" id="KW-0378">Hydrolase</keyword>
<evidence type="ECO:0000256" key="13">
    <source>
        <dbReference type="ARBA" id="ARBA00023006"/>
    </source>
</evidence>
<evidence type="ECO:0000256" key="16">
    <source>
        <dbReference type="ARBA" id="ARBA00023180"/>
    </source>
</evidence>
<comment type="catalytic activity">
    <reaction evidence="1">
        <text>a triacylglycerol + H2O = a diacylglycerol + a fatty acid + H(+)</text>
        <dbReference type="Rhea" id="RHEA:12044"/>
        <dbReference type="ChEBI" id="CHEBI:15377"/>
        <dbReference type="ChEBI" id="CHEBI:15378"/>
        <dbReference type="ChEBI" id="CHEBI:17855"/>
        <dbReference type="ChEBI" id="CHEBI:18035"/>
        <dbReference type="ChEBI" id="CHEBI:28868"/>
        <dbReference type="EC" id="3.1.1.3"/>
    </reaction>
</comment>
<dbReference type="InterPro" id="IPR054722">
    <property type="entry name" value="PolX-like_BBD"/>
</dbReference>
<evidence type="ECO:0000256" key="11">
    <source>
        <dbReference type="ARBA" id="ARBA00022968"/>
    </source>
</evidence>
<keyword evidence="12" id="KW-1133">Transmembrane helix</keyword>
<evidence type="ECO:0000256" key="1">
    <source>
        <dbReference type="ARBA" id="ARBA00001024"/>
    </source>
</evidence>
<evidence type="ECO:0000313" key="23">
    <source>
        <dbReference type="Proteomes" id="UP001211907"/>
    </source>
</evidence>
<evidence type="ECO:0000256" key="4">
    <source>
        <dbReference type="ARBA" id="ARBA00010701"/>
    </source>
</evidence>
<evidence type="ECO:0000256" key="5">
    <source>
        <dbReference type="ARBA" id="ARBA00011137"/>
    </source>
</evidence>
<keyword evidence="8" id="KW-0967">Endosome</keyword>
<evidence type="ECO:0000256" key="18">
    <source>
        <dbReference type="ARBA" id="ARBA00029828"/>
    </source>
</evidence>
<evidence type="ECO:0000256" key="17">
    <source>
        <dbReference type="ARBA" id="ARBA00024663"/>
    </source>
</evidence>
<keyword evidence="15" id="KW-0472">Membrane</keyword>